<name>A0ABM3SC43_BALAC</name>
<reference evidence="3" key="1">
    <citation type="submission" date="2025-08" db="UniProtKB">
        <authorList>
            <consortium name="RefSeq"/>
        </authorList>
    </citation>
    <scope>IDENTIFICATION</scope>
</reference>
<feature type="transmembrane region" description="Helical" evidence="1">
    <location>
        <begin position="65"/>
        <end position="86"/>
    </location>
</feature>
<evidence type="ECO:0000313" key="3">
    <source>
        <dbReference type="RefSeq" id="XP_057387417.1"/>
    </source>
</evidence>
<gene>
    <name evidence="3" type="primary">LOC114238531</name>
</gene>
<feature type="transmembrane region" description="Helical" evidence="1">
    <location>
        <begin position="32"/>
        <end position="53"/>
    </location>
</feature>
<protein>
    <submittedName>
        <fullName evidence="3">Small integral membrane protein 30-like</fullName>
    </submittedName>
</protein>
<dbReference type="InterPro" id="IPR031742">
    <property type="entry name" value="DUF4730"/>
</dbReference>
<keyword evidence="2" id="KW-1185">Reference proteome</keyword>
<keyword evidence="1" id="KW-1133">Transmembrane helix</keyword>
<dbReference type="Pfam" id="PF15873">
    <property type="entry name" value="DUF4730"/>
    <property type="match status" value="1"/>
</dbReference>
<proteinExistence type="predicted"/>
<accession>A0ABM3SC43</accession>
<evidence type="ECO:0000313" key="2">
    <source>
        <dbReference type="Proteomes" id="UP001652580"/>
    </source>
</evidence>
<dbReference type="GeneID" id="114238531"/>
<evidence type="ECO:0000256" key="1">
    <source>
        <dbReference type="SAM" id="Phobius"/>
    </source>
</evidence>
<dbReference type="Proteomes" id="UP001652580">
    <property type="component" value="Chromosome 16"/>
</dbReference>
<dbReference type="PANTHER" id="PTHR36878">
    <property type="entry name" value="SMALL INTEGRAL MEMBRANE PROTEIN 30"/>
    <property type="match status" value="1"/>
</dbReference>
<organism evidence="2 3">
    <name type="scientific">Balaenoptera acutorostrata</name>
    <name type="common">Common minke whale</name>
    <name type="synonym">Balaena rostrata</name>
    <dbReference type="NCBI Taxonomy" id="9767"/>
    <lineage>
        <taxon>Eukaryota</taxon>
        <taxon>Metazoa</taxon>
        <taxon>Chordata</taxon>
        <taxon>Craniata</taxon>
        <taxon>Vertebrata</taxon>
        <taxon>Euteleostomi</taxon>
        <taxon>Mammalia</taxon>
        <taxon>Eutheria</taxon>
        <taxon>Laurasiatheria</taxon>
        <taxon>Artiodactyla</taxon>
        <taxon>Whippomorpha</taxon>
        <taxon>Cetacea</taxon>
        <taxon>Mysticeti</taxon>
        <taxon>Balaenopteridae</taxon>
        <taxon>Balaenoptera</taxon>
    </lineage>
</organism>
<keyword evidence="1" id="KW-0472">Membrane</keyword>
<dbReference type="RefSeq" id="XP_057387417.1">
    <property type="nucleotide sequence ID" value="XM_057531434.1"/>
</dbReference>
<sequence length="93" mass="10123">MVNAQSYAVIHSDLISIFGWSYRQENRSPQDLNIKISVSTQLFLVLFSLLLVLPVVEAVEAGDAIALLLGVVLSITGICACLGVYARKRNGQM</sequence>
<dbReference type="PANTHER" id="PTHR36878:SF1">
    <property type="entry name" value="SMALL INTEGRAL MEMBRANE PROTEIN 30"/>
    <property type="match status" value="1"/>
</dbReference>
<keyword evidence="1" id="KW-0812">Transmembrane</keyword>